<comment type="caution">
    <text evidence="1">The sequence shown here is derived from an EMBL/GenBank/DDBJ whole genome shotgun (WGS) entry which is preliminary data.</text>
</comment>
<dbReference type="EMBL" id="JAIZAY010000006">
    <property type="protein sequence ID" value="KAJ8039906.1"/>
    <property type="molecule type" value="Genomic_DNA"/>
</dbReference>
<gene>
    <name evidence="1" type="ORF">HOLleu_14057</name>
</gene>
<name>A0A9Q1C8I0_HOLLE</name>
<sequence length="179" mass="21253">MDSQASNKPLRVFLWIVPRTNSTVFTKCMSFVDNTEVLMEPFMACMLNETFYNPEWGVEIPQMVKLRAFMTEIMQKEELLALKKQEVEKARKYKNVWLQDKFRYFLYSIDQWRWSNGKVRTNAKLLHCYRRHSHSIYHTTFKHRLYACDVAKQKEAPSEVPKGKGTAGGRPRRQTVCVY</sequence>
<reference evidence="1" key="1">
    <citation type="submission" date="2021-10" db="EMBL/GenBank/DDBJ databases">
        <title>Tropical sea cucumber genome reveals ecological adaptation and Cuvierian tubules defense mechanism.</title>
        <authorList>
            <person name="Chen T."/>
        </authorList>
    </citation>
    <scope>NUCLEOTIDE SEQUENCE</scope>
    <source>
        <strain evidence="1">Nanhai2018</strain>
        <tissue evidence="1">Muscle</tissue>
    </source>
</reference>
<organism evidence="1 2">
    <name type="scientific">Holothuria leucospilota</name>
    <name type="common">Black long sea cucumber</name>
    <name type="synonym">Mertensiothuria leucospilota</name>
    <dbReference type="NCBI Taxonomy" id="206669"/>
    <lineage>
        <taxon>Eukaryota</taxon>
        <taxon>Metazoa</taxon>
        <taxon>Echinodermata</taxon>
        <taxon>Eleutherozoa</taxon>
        <taxon>Echinozoa</taxon>
        <taxon>Holothuroidea</taxon>
        <taxon>Aspidochirotacea</taxon>
        <taxon>Aspidochirotida</taxon>
        <taxon>Holothuriidae</taxon>
        <taxon>Holothuria</taxon>
    </lineage>
</organism>
<evidence type="ECO:0000313" key="1">
    <source>
        <dbReference type="EMBL" id="KAJ8039906.1"/>
    </source>
</evidence>
<dbReference type="InterPro" id="IPR053226">
    <property type="entry name" value="Pyrrolopyrazine_biosynth_F"/>
</dbReference>
<dbReference type="Proteomes" id="UP001152320">
    <property type="component" value="Chromosome 6"/>
</dbReference>
<proteinExistence type="predicted"/>
<dbReference type="PANTHER" id="PTHR48419">
    <property type="entry name" value="SULFOTRANSFERASE DOMAIN-CONTAINING PROTEIN"/>
    <property type="match status" value="1"/>
</dbReference>
<protein>
    <submittedName>
        <fullName evidence="1">Uncharacterized protein</fullName>
    </submittedName>
</protein>
<dbReference type="OrthoDB" id="2405944at2759"/>
<dbReference type="PANTHER" id="PTHR48419:SF1">
    <property type="entry name" value="SULFOTRANSFERASE DOMAIN-CONTAINING PROTEIN"/>
    <property type="match status" value="1"/>
</dbReference>
<evidence type="ECO:0000313" key="2">
    <source>
        <dbReference type="Proteomes" id="UP001152320"/>
    </source>
</evidence>
<keyword evidence="2" id="KW-1185">Reference proteome</keyword>
<accession>A0A9Q1C8I0</accession>
<dbReference type="AlphaFoldDB" id="A0A9Q1C8I0"/>